<dbReference type="GO" id="GO:0006606">
    <property type="term" value="P:protein import into nucleus"/>
    <property type="evidence" value="ECO:0007669"/>
    <property type="project" value="InterPro"/>
</dbReference>
<evidence type="ECO:0000313" key="7">
    <source>
        <dbReference type="Proteomes" id="UP000235145"/>
    </source>
</evidence>
<dbReference type="Gene3D" id="1.25.10.10">
    <property type="entry name" value="Leucine-rich Repeat Variant"/>
    <property type="match status" value="2"/>
</dbReference>
<evidence type="ECO:0000256" key="5">
    <source>
        <dbReference type="ARBA" id="ARBA00022927"/>
    </source>
</evidence>
<dbReference type="InterPro" id="IPR040122">
    <property type="entry name" value="Importin_beta"/>
</dbReference>
<evidence type="ECO:0000256" key="2">
    <source>
        <dbReference type="ARBA" id="ARBA00022448"/>
    </source>
</evidence>
<dbReference type="GO" id="GO:0005737">
    <property type="term" value="C:cytoplasm"/>
    <property type="evidence" value="ECO:0007669"/>
    <property type="project" value="UniProtKB-SubCell"/>
</dbReference>
<dbReference type="PANTHER" id="PTHR10527">
    <property type="entry name" value="IMPORTIN BETA"/>
    <property type="match status" value="1"/>
</dbReference>
<dbReference type="Proteomes" id="UP000235145">
    <property type="component" value="Unassembled WGS sequence"/>
</dbReference>
<comment type="caution">
    <text evidence="6">The sequence shown here is derived from an EMBL/GenBank/DDBJ whole genome shotgun (WGS) entry which is preliminary data.</text>
</comment>
<sequence length="115" mass="13222">MKEIIFVHPYLKFILMNTTDKANLMLCAKSMECISLVGMVIGKYKFKDDAKQLIETITAANKRIWIKSSVLKEKATTYNMLCCYADELNEGLFPWINQGVSNEEDMQYHEGNEEG</sequence>
<organism evidence="6 7">
    <name type="scientific">Lactuca sativa</name>
    <name type="common">Garden lettuce</name>
    <dbReference type="NCBI Taxonomy" id="4236"/>
    <lineage>
        <taxon>Eukaryota</taxon>
        <taxon>Viridiplantae</taxon>
        <taxon>Streptophyta</taxon>
        <taxon>Embryophyta</taxon>
        <taxon>Tracheophyta</taxon>
        <taxon>Spermatophyta</taxon>
        <taxon>Magnoliopsida</taxon>
        <taxon>eudicotyledons</taxon>
        <taxon>Gunneridae</taxon>
        <taxon>Pentapetalae</taxon>
        <taxon>asterids</taxon>
        <taxon>campanulids</taxon>
        <taxon>Asterales</taxon>
        <taxon>Asteraceae</taxon>
        <taxon>Cichorioideae</taxon>
        <taxon>Cichorieae</taxon>
        <taxon>Lactucinae</taxon>
        <taxon>Lactuca</taxon>
    </lineage>
</organism>
<gene>
    <name evidence="6" type="ORF">LSAT_V11C400190460</name>
</gene>
<evidence type="ECO:0000256" key="4">
    <source>
        <dbReference type="ARBA" id="ARBA00022737"/>
    </source>
</evidence>
<keyword evidence="5" id="KW-0653">Protein transport</keyword>
<keyword evidence="2" id="KW-0813">Transport</keyword>
<dbReference type="AlphaFoldDB" id="A0A9R1XIF9"/>
<keyword evidence="4" id="KW-0677">Repeat</keyword>
<protein>
    <submittedName>
        <fullName evidence="6">Uncharacterized protein</fullName>
    </submittedName>
</protein>
<evidence type="ECO:0000313" key="6">
    <source>
        <dbReference type="EMBL" id="KAJ0213849.1"/>
    </source>
</evidence>
<name>A0A9R1XIF9_LACSA</name>
<dbReference type="InterPro" id="IPR011989">
    <property type="entry name" value="ARM-like"/>
</dbReference>
<evidence type="ECO:0000256" key="1">
    <source>
        <dbReference type="ARBA" id="ARBA00004496"/>
    </source>
</evidence>
<reference evidence="6 7" key="1">
    <citation type="journal article" date="2017" name="Nat. Commun.">
        <title>Genome assembly with in vitro proximity ligation data and whole-genome triplication in lettuce.</title>
        <authorList>
            <person name="Reyes-Chin-Wo S."/>
            <person name="Wang Z."/>
            <person name="Yang X."/>
            <person name="Kozik A."/>
            <person name="Arikit S."/>
            <person name="Song C."/>
            <person name="Xia L."/>
            <person name="Froenicke L."/>
            <person name="Lavelle D.O."/>
            <person name="Truco M.J."/>
            <person name="Xia R."/>
            <person name="Zhu S."/>
            <person name="Xu C."/>
            <person name="Xu H."/>
            <person name="Xu X."/>
            <person name="Cox K."/>
            <person name="Korf I."/>
            <person name="Meyers B.C."/>
            <person name="Michelmore R.W."/>
        </authorList>
    </citation>
    <scope>NUCLEOTIDE SEQUENCE [LARGE SCALE GENOMIC DNA]</scope>
    <source>
        <strain evidence="7">cv. Salinas</strain>
        <tissue evidence="6">Seedlings</tissue>
    </source>
</reference>
<evidence type="ECO:0000256" key="3">
    <source>
        <dbReference type="ARBA" id="ARBA00022490"/>
    </source>
</evidence>
<comment type="subcellular location">
    <subcellularLocation>
        <location evidence="1">Cytoplasm</location>
    </subcellularLocation>
</comment>
<proteinExistence type="predicted"/>
<dbReference type="EMBL" id="NBSK02000004">
    <property type="protein sequence ID" value="KAJ0213849.1"/>
    <property type="molecule type" value="Genomic_DNA"/>
</dbReference>
<accession>A0A9R1XIF9</accession>
<keyword evidence="7" id="KW-1185">Reference proteome</keyword>
<keyword evidence="3" id="KW-0963">Cytoplasm</keyword>